<evidence type="ECO:0000313" key="2">
    <source>
        <dbReference type="Proteomes" id="UP000324222"/>
    </source>
</evidence>
<dbReference type="AlphaFoldDB" id="A0A5B7G7I7"/>
<sequence>MISRNEVKEPALLLGSACFCTTMTFLSARDRLADVSVRLALPRLASPCLALNSLPPSLHTCAAAGQKLDPAKGH</sequence>
<protein>
    <submittedName>
        <fullName evidence="1">Uncharacterized protein</fullName>
    </submittedName>
</protein>
<organism evidence="1 2">
    <name type="scientific">Portunus trituberculatus</name>
    <name type="common">Swimming crab</name>
    <name type="synonym">Neptunus trituberculatus</name>
    <dbReference type="NCBI Taxonomy" id="210409"/>
    <lineage>
        <taxon>Eukaryota</taxon>
        <taxon>Metazoa</taxon>
        <taxon>Ecdysozoa</taxon>
        <taxon>Arthropoda</taxon>
        <taxon>Crustacea</taxon>
        <taxon>Multicrustacea</taxon>
        <taxon>Malacostraca</taxon>
        <taxon>Eumalacostraca</taxon>
        <taxon>Eucarida</taxon>
        <taxon>Decapoda</taxon>
        <taxon>Pleocyemata</taxon>
        <taxon>Brachyura</taxon>
        <taxon>Eubrachyura</taxon>
        <taxon>Portunoidea</taxon>
        <taxon>Portunidae</taxon>
        <taxon>Portuninae</taxon>
        <taxon>Portunus</taxon>
    </lineage>
</organism>
<dbReference type="EMBL" id="VSRR010011578">
    <property type="protein sequence ID" value="MPC53385.1"/>
    <property type="molecule type" value="Genomic_DNA"/>
</dbReference>
<proteinExistence type="predicted"/>
<gene>
    <name evidence="1" type="ORF">E2C01_047274</name>
</gene>
<keyword evidence="2" id="KW-1185">Reference proteome</keyword>
<dbReference type="Proteomes" id="UP000324222">
    <property type="component" value="Unassembled WGS sequence"/>
</dbReference>
<name>A0A5B7G7I7_PORTR</name>
<evidence type="ECO:0000313" key="1">
    <source>
        <dbReference type="EMBL" id="MPC53385.1"/>
    </source>
</evidence>
<comment type="caution">
    <text evidence="1">The sequence shown here is derived from an EMBL/GenBank/DDBJ whole genome shotgun (WGS) entry which is preliminary data.</text>
</comment>
<accession>A0A5B7G7I7</accession>
<reference evidence="1 2" key="1">
    <citation type="submission" date="2019-05" db="EMBL/GenBank/DDBJ databases">
        <title>Another draft genome of Portunus trituberculatus and its Hox gene families provides insights of decapod evolution.</title>
        <authorList>
            <person name="Jeong J.-H."/>
            <person name="Song I."/>
            <person name="Kim S."/>
            <person name="Choi T."/>
            <person name="Kim D."/>
            <person name="Ryu S."/>
            <person name="Kim W."/>
        </authorList>
    </citation>
    <scope>NUCLEOTIDE SEQUENCE [LARGE SCALE GENOMIC DNA]</scope>
    <source>
        <tissue evidence="1">Muscle</tissue>
    </source>
</reference>